<organism evidence="9 10">
    <name type="scientific">Diploptera punctata</name>
    <name type="common">Pacific beetle cockroach</name>
    <dbReference type="NCBI Taxonomy" id="6984"/>
    <lineage>
        <taxon>Eukaryota</taxon>
        <taxon>Metazoa</taxon>
        <taxon>Ecdysozoa</taxon>
        <taxon>Arthropoda</taxon>
        <taxon>Hexapoda</taxon>
        <taxon>Insecta</taxon>
        <taxon>Pterygota</taxon>
        <taxon>Neoptera</taxon>
        <taxon>Polyneoptera</taxon>
        <taxon>Dictyoptera</taxon>
        <taxon>Blattodea</taxon>
        <taxon>Blaberoidea</taxon>
        <taxon>Blaberidae</taxon>
        <taxon>Diplopterinae</taxon>
        <taxon>Diploptera</taxon>
    </lineage>
</organism>
<keyword evidence="5" id="KW-0804">Transcription</keyword>
<dbReference type="AlphaFoldDB" id="A0AAD8E3Y8"/>
<proteinExistence type="predicted"/>
<evidence type="ECO:0008006" key="11">
    <source>
        <dbReference type="Google" id="ProtNLM"/>
    </source>
</evidence>
<evidence type="ECO:0000313" key="9">
    <source>
        <dbReference type="EMBL" id="KAJ9575909.1"/>
    </source>
</evidence>
<dbReference type="GO" id="GO:0030490">
    <property type="term" value="P:maturation of SSU-rRNA"/>
    <property type="evidence" value="ECO:0007669"/>
    <property type="project" value="InterPro"/>
</dbReference>
<evidence type="ECO:0000256" key="3">
    <source>
        <dbReference type="ARBA" id="ARBA00023015"/>
    </source>
</evidence>
<keyword evidence="2" id="KW-0698">rRNA processing</keyword>
<reference evidence="9" key="1">
    <citation type="journal article" date="2023" name="IScience">
        <title>Live-bearing cockroach genome reveals convergent evolutionary mechanisms linked to viviparity in insects and beyond.</title>
        <authorList>
            <person name="Fouks B."/>
            <person name="Harrison M.C."/>
            <person name="Mikhailova A.A."/>
            <person name="Marchal E."/>
            <person name="English S."/>
            <person name="Carruthers M."/>
            <person name="Jennings E.C."/>
            <person name="Chiamaka E.L."/>
            <person name="Frigard R.A."/>
            <person name="Pippel M."/>
            <person name="Attardo G.M."/>
            <person name="Benoit J.B."/>
            <person name="Bornberg-Bauer E."/>
            <person name="Tobe S.S."/>
        </authorList>
    </citation>
    <scope>NUCLEOTIDE SEQUENCE</scope>
    <source>
        <strain evidence="9">Stay&amp;Tobe</strain>
    </source>
</reference>
<keyword evidence="10" id="KW-1185">Reference proteome</keyword>
<evidence type="ECO:0000256" key="1">
    <source>
        <dbReference type="ARBA" id="ARBA00004604"/>
    </source>
</evidence>
<dbReference type="Pfam" id="PF20998">
    <property type="entry name" value="Nol11_C"/>
    <property type="match status" value="1"/>
</dbReference>
<keyword evidence="4" id="KW-0010">Activator</keyword>
<dbReference type="PANTHER" id="PTHR15633">
    <property type="entry name" value="NUCLEOLAR PROTEIN 11"/>
    <property type="match status" value="1"/>
</dbReference>
<dbReference type="GO" id="GO:0003723">
    <property type="term" value="F:RNA binding"/>
    <property type="evidence" value="ECO:0007669"/>
    <property type="project" value="TreeGrafter"/>
</dbReference>
<gene>
    <name evidence="9" type="ORF">L9F63_007221</name>
</gene>
<protein>
    <recommendedName>
        <fullName evidence="11">Nucleolar protein 11</fullName>
    </recommendedName>
</protein>
<keyword evidence="6" id="KW-0539">Nucleus</keyword>
<sequence>MARLGAYYSLCPLIDQKSLLGVAEDSATGCVIVTLGKNMVIRYKLMNQKQINSWSSKEKLSSPVIYDSIGNQYIAIFNKTQLRIWTENDENLDKVKKIKFQEQVHCILPPKNGNGALIVFNNGVVEPLSTALETRKTKNTKAILASDEEIEDCKVVVHQNYTYVTIFSRKSEEVHYHAVPIKEETLPLKLKIAREQVNLIGHATVEESCQLLTLWSDGKMFSLPFLQEPPPESPGTLVNVISIVSTKHPIAMASLSSSHVAIYGADSSEEGAVVVIYNTYYGVVQSRHHFKLFASPPRLWCTSTSLLIAMTHNLVVVPFELEAQLLSALVGAHCNTAETSESDPDLEELHLVQDDAWAVNGEFMDTSSVDEVPESIKQQLDALKIDSCSQSIMVEKLILQLIEKESISELIWCLKHFSDVSETPLVLVLQFCLDKSDVIEKGGKYIELLNTVLSASFSDVSLLPFLRNLSFPNVLSLLEYLADGLESDNLDVEFKKLLDWTNLLLDAHYQRFLLSGDTHVKELFSRLQQITTEQVVHMNELKELLPLLQLLDKGKLPVKKSTFTNKLYSVELIKLY</sequence>
<dbReference type="InterPro" id="IPR042859">
    <property type="entry name" value="NOL11"/>
</dbReference>
<evidence type="ECO:0000259" key="7">
    <source>
        <dbReference type="Pfam" id="PF08168"/>
    </source>
</evidence>
<feature type="domain" description="Nucleolar protein 11 N-terminal" evidence="7">
    <location>
        <begin position="1"/>
        <end position="319"/>
    </location>
</feature>
<dbReference type="EMBL" id="JASPKZ010009814">
    <property type="protein sequence ID" value="KAJ9575909.1"/>
    <property type="molecule type" value="Genomic_DNA"/>
</dbReference>
<evidence type="ECO:0000256" key="5">
    <source>
        <dbReference type="ARBA" id="ARBA00023163"/>
    </source>
</evidence>
<evidence type="ECO:0000313" key="10">
    <source>
        <dbReference type="Proteomes" id="UP001233999"/>
    </source>
</evidence>
<keyword evidence="3" id="KW-0805">Transcription regulation</keyword>
<name>A0AAD8E3Y8_DIPPU</name>
<dbReference type="Pfam" id="PF08168">
    <property type="entry name" value="NOL11_N"/>
    <property type="match status" value="1"/>
</dbReference>
<dbReference type="GO" id="GO:0005730">
    <property type="term" value="C:nucleolus"/>
    <property type="evidence" value="ECO:0007669"/>
    <property type="project" value="UniProtKB-SubCell"/>
</dbReference>
<evidence type="ECO:0000256" key="4">
    <source>
        <dbReference type="ARBA" id="ARBA00023159"/>
    </source>
</evidence>
<accession>A0AAD8E3Y8</accession>
<dbReference type="InterPro" id="IPR012584">
    <property type="entry name" value="NOL11_N"/>
</dbReference>
<feature type="domain" description="Nucleolar protein 11 C-terminal" evidence="8">
    <location>
        <begin position="359"/>
        <end position="576"/>
    </location>
</feature>
<dbReference type="Proteomes" id="UP001233999">
    <property type="component" value="Unassembled WGS sequence"/>
</dbReference>
<dbReference type="PANTHER" id="PTHR15633:SF2">
    <property type="entry name" value="NUCLEOLAR PROTEIN 11"/>
    <property type="match status" value="1"/>
</dbReference>
<comment type="caution">
    <text evidence="9">The sequence shown here is derived from an EMBL/GenBank/DDBJ whole genome shotgun (WGS) entry which is preliminary data.</text>
</comment>
<reference evidence="9" key="2">
    <citation type="submission" date="2023-05" db="EMBL/GenBank/DDBJ databases">
        <authorList>
            <person name="Fouks B."/>
        </authorList>
    </citation>
    <scope>NUCLEOTIDE SEQUENCE</scope>
    <source>
        <strain evidence="9">Stay&amp;Tobe</strain>
        <tissue evidence="9">Testes</tissue>
    </source>
</reference>
<dbReference type="InterPro" id="IPR048897">
    <property type="entry name" value="Nol11_C"/>
</dbReference>
<evidence type="ECO:0000256" key="6">
    <source>
        <dbReference type="ARBA" id="ARBA00023242"/>
    </source>
</evidence>
<comment type="subcellular location">
    <subcellularLocation>
        <location evidence="1">Nucleus</location>
        <location evidence="1">Nucleolus</location>
    </subcellularLocation>
</comment>
<evidence type="ECO:0000256" key="2">
    <source>
        <dbReference type="ARBA" id="ARBA00022552"/>
    </source>
</evidence>
<evidence type="ECO:0000259" key="8">
    <source>
        <dbReference type="Pfam" id="PF20998"/>
    </source>
</evidence>